<keyword evidence="7" id="KW-0411">Iron-sulfur</keyword>
<dbReference type="EMBL" id="BSOG01000001">
    <property type="protein sequence ID" value="GLR12452.1"/>
    <property type="molecule type" value="Genomic_DNA"/>
</dbReference>
<evidence type="ECO:0000259" key="8">
    <source>
        <dbReference type="PROSITE" id="PS51918"/>
    </source>
</evidence>
<dbReference type="PROSITE" id="PS51918">
    <property type="entry name" value="RADICAL_SAM"/>
    <property type="match status" value="1"/>
</dbReference>
<dbReference type="Proteomes" id="UP001156706">
    <property type="component" value="Unassembled WGS sequence"/>
</dbReference>
<accession>A0ABQ5YBY7</accession>
<evidence type="ECO:0000256" key="6">
    <source>
        <dbReference type="ARBA" id="ARBA00023004"/>
    </source>
</evidence>
<dbReference type="InterPro" id="IPR034391">
    <property type="entry name" value="AdoMet-like_SPASM_containing"/>
</dbReference>
<gene>
    <name evidence="9" type="ORF">GCM10007907_12420</name>
</gene>
<evidence type="ECO:0000256" key="5">
    <source>
        <dbReference type="ARBA" id="ARBA00023002"/>
    </source>
</evidence>
<proteinExistence type="predicted"/>
<evidence type="ECO:0000313" key="10">
    <source>
        <dbReference type="Proteomes" id="UP001156706"/>
    </source>
</evidence>
<dbReference type="CDD" id="cd21109">
    <property type="entry name" value="SPASM"/>
    <property type="match status" value="1"/>
</dbReference>
<dbReference type="InterPro" id="IPR000385">
    <property type="entry name" value="MoaA_NifB_PqqE_Fe-S-bd_CS"/>
</dbReference>
<evidence type="ECO:0000256" key="1">
    <source>
        <dbReference type="ARBA" id="ARBA00001966"/>
    </source>
</evidence>
<protein>
    <submittedName>
        <fullName evidence="9">Radical SAM protein</fullName>
    </submittedName>
</protein>
<dbReference type="RefSeq" id="WP_284195572.1">
    <property type="nucleotide sequence ID" value="NZ_BSOG01000001.1"/>
</dbReference>
<keyword evidence="3" id="KW-0949">S-adenosyl-L-methionine</keyword>
<evidence type="ECO:0000256" key="7">
    <source>
        <dbReference type="ARBA" id="ARBA00023014"/>
    </source>
</evidence>
<feature type="domain" description="Radical SAM core" evidence="8">
    <location>
        <begin position="8"/>
        <end position="237"/>
    </location>
</feature>
<dbReference type="CDD" id="cd01335">
    <property type="entry name" value="Radical_SAM"/>
    <property type="match status" value="1"/>
</dbReference>
<dbReference type="InterPro" id="IPR058240">
    <property type="entry name" value="rSAM_sf"/>
</dbReference>
<evidence type="ECO:0000313" key="9">
    <source>
        <dbReference type="EMBL" id="GLR12452.1"/>
    </source>
</evidence>
<dbReference type="InterPro" id="IPR013785">
    <property type="entry name" value="Aldolase_TIM"/>
</dbReference>
<dbReference type="Pfam" id="PF04055">
    <property type="entry name" value="Radical_SAM"/>
    <property type="match status" value="1"/>
</dbReference>
<dbReference type="Gene3D" id="3.20.20.70">
    <property type="entry name" value="Aldolase class I"/>
    <property type="match status" value="2"/>
</dbReference>
<keyword evidence="10" id="KW-1185">Reference proteome</keyword>
<evidence type="ECO:0000256" key="2">
    <source>
        <dbReference type="ARBA" id="ARBA00022485"/>
    </source>
</evidence>
<keyword evidence="5" id="KW-0560">Oxidoreductase</keyword>
<dbReference type="SUPFAM" id="SSF102114">
    <property type="entry name" value="Radical SAM enzymes"/>
    <property type="match status" value="1"/>
</dbReference>
<evidence type="ECO:0000256" key="3">
    <source>
        <dbReference type="ARBA" id="ARBA00022691"/>
    </source>
</evidence>
<keyword evidence="6" id="KW-0408">Iron</keyword>
<dbReference type="PANTHER" id="PTHR11228">
    <property type="entry name" value="RADICAL SAM DOMAIN PROTEIN"/>
    <property type="match status" value="1"/>
</dbReference>
<organism evidence="9 10">
    <name type="scientific">Chitinimonas prasina</name>
    <dbReference type="NCBI Taxonomy" id="1434937"/>
    <lineage>
        <taxon>Bacteria</taxon>
        <taxon>Pseudomonadati</taxon>
        <taxon>Pseudomonadota</taxon>
        <taxon>Betaproteobacteria</taxon>
        <taxon>Neisseriales</taxon>
        <taxon>Chitinibacteraceae</taxon>
        <taxon>Chitinimonas</taxon>
    </lineage>
</organism>
<name>A0ABQ5YBY7_9NEIS</name>
<dbReference type="SFLD" id="SFLDG01067">
    <property type="entry name" value="SPASM/twitch_domain_containing"/>
    <property type="match status" value="1"/>
</dbReference>
<comment type="caution">
    <text evidence="9">The sequence shown here is derived from an EMBL/GenBank/DDBJ whole genome shotgun (WGS) entry which is preliminary data.</text>
</comment>
<sequence>MIRLSDALAAPSWVVIQLLEQCNLRCTMCYEWGDNGAYHGLDKLATLDLELVLRTVDECLPSKPTFEFFGGEPLLYPGIWQVIRRIREGGCELAFPTNGTLLEKYAEQLVDQGPTRLWISLDGPAAINDRQRGRGVFKRVMRGLAKLQAVKQARGSRYPELGITYVVTPANCDFVASFFLQDIDLSLLSCVSIELQSYATHAQTEAYAEVLKTKFGVQGAPCARAYARDPAIFAGIDSDSLTAQLQAVANACAERGILFHSQPKTLQADNIRQYFSANWQAMVDRKSRCGVPWLAAEISARGEVSTCHSFYDLPIGNIHQQPLLEIWRGERLRQVREHLRGQLFPICTACCRYYGGAGALPAPAAQHGG</sequence>
<dbReference type="Pfam" id="PF13186">
    <property type="entry name" value="SPASM"/>
    <property type="match status" value="1"/>
</dbReference>
<dbReference type="SFLD" id="SFLDS00029">
    <property type="entry name" value="Radical_SAM"/>
    <property type="match status" value="1"/>
</dbReference>
<keyword evidence="2" id="KW-0004">4Fe-4S</keyword>
<dbReference type="InterPro" id="IPR007197">
    <property type="entry name" value="rSAM"/>
</dbReference>
<keyword evidence="4" id="KW-0479">Metal-binding</keyword>
<evidence type="ECO:0000256" key="4">
    <source>
        <dbReference type="ARBA" id="ARBA00022723"/>
    </source>
</evidence>
<dbReference type="InterPro" id="IPR023885">
    <property type="entry name" value="4Fe4S-binding_SPASM_dom"/>
</dbReference>
<dbReference type="PROSITE" id="PS01305">
    <property type="entry name" value="MOAA_NIFB_PQQE"/>
    <property type="match status" value="1"/>
</dbReference>
<dbReference type="SFLD" id="SFLDG01387">
    <property type="entry name" value="BtrN-like_SPASM_domain_contain"/>
    <property type="match status" value="1"/>
</dbReference>
<reference evidence="10" key="1">
    <citation type="journal article" date="2019" name="Int. J. Syst. Evol. Microbiol.">
        <title>The Global Catalogue of Microorganisms (GCM) 10K type strain sequencing project: providing services to taxonomists for standard genome sequencing and annotation.</title>
        <authorList>
            <consortium name="The Broad Institute Genomics Platform"/>
            <consortium name="The Broad Institute Genome Sequencing Center for Infectious Disease"/>
            <person name="Wu L."/>
            <person name="Ma J."/>
        </authorList>
    </citation>
    <scope>NUCLEOTIDE SEQUENCE [LARGE SCALE GENOMIC DNA]</scope>
    <source>
        <strain evidence="10">NBRC 110044</strain>
    </source>
</reference>
<comment type="cofactor">
    <cofactor evidence="1">
        <name>[4Fe-4S] cluster</name>
        <dbReference type="ChEBI" id="CHEBI:49883"/>
    </cofactor>
</comment>
<dbReference type="InterPro" id="IPR050377">
    <property type="entry name" value="Radical_SAM_PqqE_MftC-like"/>
</dbReference>
<dbReference type="PANTHER" id="PTHR11228:SF7">
    <property type="entry name" value="PQQA PEPTIDE CYCLASE"/>
    <property type="match status" value="1"/>
</dbReference>